<reference evidence="3" key="1">
    <citation type="journal article" date="2011" name="Nature">
        <title>Genome sequence and analysis of the tuber crop potato.</title>
        <authorList>
            <consortium name="The Potato Genome Sequencing Consortium"/>
        </authorList>
    </citation>
    <scope>NUCLEOTIDE SEQUENCE [LARGE SCALE GENOMIC DNA]</scope>
    <source>
        <strain evidence="3">cv. DM1-3 516 R44</strain>
    </source>
</reference>
<organism evidence="2 3">
    <name type="scientific">Solanum tuberosum</name>
    <name type="common">Potato</name>
    <dbReference type="NCBI Taxonomy" id="4113"/>
    <lineage>
        <taxon>Eukaryota</taxon>
        <taxon>Viridiplantae</taxon>
        <taxon>Streptophyta</taxon>
        <taxon>Embryophyta</taxon>
        <taxon>Tracheophyta</taxon>
        <taxon>Spermatophyta</taxon>
        <taxon>Magnoliopsida</taxon>
        <taxon>eudicotyledons</taxon>
        <taxon>Gunneridae</taxon>
        <taxon>Pentapetalae</taxon>
        <taxon>asterids</taxon>
        <taxon>lamiids</taxon>
        <taxon>Solanales</taxon>
        <taxon>Solanaceae</taxon>
        <taxon>Solanoideae</taxon>
        <taxon>Solaneae</taxon>
        <taxon>Solanum</taxon>
    </lineage>
</organism>
<feature type="compositionally biased region" description="Basic and acidic residues" evidence="1">
    <location>
        <begin position="97"/>
        <end position="109"/>
    </location>
</feature>
<dbReference type="Gramene" id="PGSC0003DMT400097033">
    <property type="protein sequence ID" value="PGSC0003DMT400097033"/>
    <property type="gene ID" value="PGSC0003DMG400046604"/>
</dbReference>
<feature type="region of interest" description="Disordered" evidence="1">
    <location>
        <begin position="82"/>
        <end position="125"/>
    </location>
</feature>
<accession>M1DZR7</accession>
<feature type="region of interest" description="Disordered" evidence="1">
    <location>
        <begin position="154"/>
        <end position="175"/>
    </location>
</feature>
<dbReference type="Proteomes" id="UP000011115">
    <property type="component" value="Unassembled WGS sequence"/>
</dbReference>
<evidence type="ECO:0000313" key="2">
    <source>
        <dbReference type="EnsemblPlants" id="PGSC0003DMT400097033"/>
    </source>
</evidence>
<name>M1DZR7_SOLTU</name>
<evidence type="ECO:0000313" key="3">
    <source>
        <dbReference type="Proteomes" id="UP000011115"/>
    </source>
</evidence>
<dbReference type="HOGENOM" id="CLU_028647_6_2_1"/>
<dbReference type="EnsemblPlants" id="PGSC0003DMT400097033">
    <property type="protein sequence ID" value="PGSC0003DMT400097033"/>
    <property type="gene ID" value="PGSC0003DMG400046604"/>
</dbReference>
<protein>
    <submittedName>
        <fullName evidence="2">Integrase core domain containing protein</fullName>
    </submittedName>
</protein>
<proteinExistence type="predicted"/>
<keyword evidence="3" id="KW-1185">Reference proteome</keyword>
<evidence type="ECO:0000256" key="1">
    <source>
        <dbReference type="SAM" id="MobiDB-lite"/>
    </source>
</evidence>
<reference evidence="2" key="2">
    <citation type="submission" date="2015-06" db="UniProtKB">
        <authorList>
            <consortium name="EnsemblPlants"/>
        </authorList>
    </citation>
    <scope>IDENTIFICATION</scope>
    <source>
        <strain evidence="2">DM1-3 516 R44</strain>
    </source>
</reference>
<dbReference type="InParanoid" id="M1DZR7"/>
<feature type="compositionally biased region" description="Polar residues" evidence="1">
    <location>
        <begin position="113"/>
        <end position="125"/>
    </location>
</feature>
<sequence length="175" mass="19145">MEWRMETMIDQKFHANHKCLDALELRALARPSPVTDLSSIRTELDSLRADLDTILTPPTDEPEYAPTALVDDIVLDTLFSEDIAQPERTRARGKRSRSNEELRQQRARESILGASSSRPTTEATDVVGNNVSTTDGAVRVIDTTTDSVVIDDVGTTEGDPNVVPAGSGKPEPLVF</sequence>
<dbReference type="PaxDb" id="4113-PGSC0003DMT400097033"/>
<dbReference type="AlphaFoldDB" id="M1DZR7"/>